<feature type="binding site" evidence="10">
    <location>
        <position position="46"/>
    </location>
    <ligand>
        <name>Mn(2+)</name>
        <dbReference type="ChEBI" id="CHEBI:29035"/>
        <label>2</label>
    </ligand>
</feature>
<comment type="catalytic activity">
    <reaction evidence="10">
        <text>UDP-2-N,3-O-bis[(3R)-3-hydroxytetradecanoyl]-alpha-D-glucosamine + H2O = 2-N,3-O-bis[(3R)-3-hydroxytetradecanoyl]-alpha-D-glucosaminyl 1-phosphate + UMP + 2 H(+)</text>
        <dbReference type="Rhea" id="RHEA:25213"/>
        <dbReference type="ChEBI" id="CHEBI:15377"/>
        <dbReference type="ChEBI" id="CHEBI:15378"/>
        <dbReference type="ChEBI" id="CHEBI:57865"/>
        <dbReference type="ChEBI" id="CHEBI:57957"/>
        <dbReference type="ChEBI" id="CHEBI:78847"/>
        <dbReference type="EC" id="3.6.1.54"/>
    </reaction>
</comment>
<dbReference type="GO" id="GO:0008758">
    <property type="term" value="F:UDP-2,3-diacylglucosamine hydrolase activity"/>
    <property type="evidence" value="ECO:0007669"/>
    <property type="project" value="UniProtKB-UniRule"/>
</dbReference>
<name>A0A0E3ZJV0_9BURK</name>
<feature type="binding site" evidence="10">
    <location>
        <position position="46"/>
    </location>
    <ligand>
        <name>Mn(2+)</name>
        <dbReference type="ChEBI" id="CHEBI:29035"/>
        <label>1</label>
    </ligand>
</feature>
<dbReference type="GO" id="GO:0005737">
    <property type="term" value="C:cytoplasm"/>
    <property type="evidence" value="ECO:0007669"/>
    <property type="project" value="InterPro"/>
</dbReference>
<evidence type="ECO:0000256" key="4">
    <source>
        <dbReference type="ARBA" id="ARBA00022556"/>
    </source>
</evidence>
<dbReference type="GO" id="GO:0030145">
    <property type="term" value="F:manganese ion binding"/>
    <property type="evidence" value="ECO:0007669"/>
    <property type="project" value="UniProtKB-UniRule"/>
</dbReference>
<dbReference type="InterPro" id="IPR029052">
    <property type="entry name" value="Metallo-depent_PP-like"/>
</dbReference>
<gene>
    <name evidence="10" type="primary">lpxH</name>
    <name evidence="12" type="ORF">CL55_00009720</name>
</gene>
<evidence type="ECO:0000256" key="5">
    <source>
        <dbReference type="ARBA" id="ARBA00022723"/>
    </source>
</evidence>
<evidence type="ECO:0000256" key="7">
    <source>
        <dbReference type="ARBA" id="ARBA00023098"/>
    </source>
</evidence>
<comment type="pathway">
    <text evidence="10">Glycolipid biosynthesis; lipid IV(A) biosynthesis; lipid IV(A) from (3R)-3-hydroxytetradecanoyl-[acyl-carrier-protein] and UDP-N-acetyl-alpha-D-glucosamine: step 4/6.</text>
</comment>
<feature type="binding site" evidence="10">
    <location>
        <position position="208"/>
    </location>
    <ligand>
        <name>substrate</name>
    </ligand>
</feature>
<evidence type="ECO:0000256" key="2">
    <source>
        <dbReference type="ARBA" id="ARBA00022516"/>
    </source>
</evidence>
<dbReference type="CDD" id="cd07398">
    <property type="entry name" value="MPP_YbbF-LpxH"/>
    <property type="match status" value="1"/>
</dbReference>
<comment type="function">
    <text evidence="10">Hydrolyzes the pyrophosphate bond of UDP-2,3-diacylglucosamine to yield 2,3-diacylglucosamine 1-phosphate (lipid X) and UMP by catalyzing the attack of water at the alpha-P atom. Involved in the biosynthesis of lipid A, a phosphorylated glycolipid that anchors the lipopolysaccharide to the outer membrane of the cell.</text>
</comment>
<dbReference type="GO" id="GO:0009245">
    <property type="term" value="P:lipid A biosynthetic process"/>
    <property type="evidence" value="ECO:0007669"/>
    <property type="project" value="UniProtKB-UniRule"/>
</dbReference>
<dbReference type="EC" id="3.6.1.54" evidence="10"/>
<dbReference type="AlphaFoldDB" id="A0A0E3ZJV0"/>
<sequence length="262" mass="29926">MIPQHASALLISDLHLTPSMPLTAQRFFDFCEKDAPKVETVLILGDLFEYWVGDDAALHSPFHQEVKNTLATLSTKVKTYYLHGNRDFLVGKHFLSKTGMTLLPDPSKINIAGSEYVLCHGDSLCTADISYQVFRSWVRKPWIQKLFLRMPLNWRRSIANHLRSNSSVQYQRSMQFSVEGAQAKTNVTLSACAAVLKDQAGNQLIHGHTHRPKHHQEHLQDQEWQRWVLSDWDLDHPESGRPRASALLINQDGVRHTDLIKT</sequence>
<dbReference type="GO" id="GO:0019897">
    <property type="term" value="C:extrinsic component of plasma membrane"/>
    <property type="evidence" value="ECO:0007669"/>
    <property type="project" value="UniProtKB-UniRule"/>
</dbReference>
<keyword evidence="6 10" id="KW-0378">Hydrolase</keyword>
<evidence type="ECO:0000256" key="9">
    <source>
        <dbReference type="ARBA" id="ARBA00023211"/>
    </source>
</evidence>
<keyword evidence="3 10" id="KW-0997">Cell inner membrane</keyword>
<dbReference type="STRING" id="1835254.CL55_00009720"/>
<dbReference type="HAMAP" id="MF_00575">
    <property type="entry name" value="LpxH"/>
    <property type="match status" value="1"/>
</dbReference>
<keyword evidence="13" id="KW-1185">Reference proteome</keyword>
<dbReference type="InterPro" id="IPR010138">
    <property type="entry name" value="UDP-diacylglucosamine_Hdrlase"/>
</dbReference>
<evidence type="ECO:0000256" key="3">
    <source>
        <dbReference type="ARBA" id="ARBA00022519"/>
    </source>
</evidence>
<feature type="binding site" evidence="10">
    <location>
        <position position="166"/>
    </location>
    <ligand>
        <name>substrate</name>
    </ligand>
</feature>
<evidence type="ECO:0000259" key="11">
    <source>
        <dbReference type="Pfam" id="PF00149"/>
    </source>
</evidence>
<comment type="caution">
    <text evidence="10">Lacks conserved residue(s) required for the propagation of feature annotation.</text>
</comment>
<dbReference type="RefSeq" id="WP_046330112.1">
    <property type="nucleotide sequence ID" value="NZ_CP007501.1"/>
</dbReference>
<comment type="cofactor">
    <cofactor evidence="10">
        <name>Mn(2+)</name>
        <dbReference type="ChEBI" id="CHEBI:29035"/>
    </cofactor>
    <text evidence="10">Binds 2 Mn(2+) ions per subunit in a binuclear metal center.</text>
</comment>
<dbReference type="SUPFAM" id="SSF56300">
    <property type="entry name" value="Metallo-dependent phosphatases"/>
    <property type="match status" value="1"/>
</dbReference>
<protein>
    <recommendedName>
        <fullName evidence="10">UDP-2,3-diacylglucosamine hydrolase</fullName>
        <ecNumber evidence="10">3.6.1.54</ecNumber>
    </recommendedName>
    <alternativeName>
        <fullName evidence="10">UDP-2,3-diacylglucosamine diphosphatase</fullName>
    </alternativeName>
</protein>
<keyword evidence="7 10" id="KW-0443">Lipid metabolism</keyword>
<keyword evidence="4 10" id="KW-0441">Lipid A biosynthesis</keyword>
<organism evidence="12 13">
    <name type="scientific">Polynucleobacter duraquae</name>
    <dbReference type="NCBI Taxonomy" id="1835254"/>
    <lineage>
        <taxon>Bacteria</taxon>
        <taxon>Pseudomonadati</taxon>
        <taxon>Pseudomonadota</taxon>
        <taxon>Betaproteobacteria</taxon>
        <taxon>Burkholderiales</taxon>
        <taxon>Burkholderiaceae</taxon>
        <taxon>Polynucleobacter</taxon>
    </lineage>
</organism>
<keyword evidence="8 10" id="KW-0472">Membrane</keyword>
<dbReference type="KEGG" id="pdq:CL55_00009720"/>
<reference evidence="12 13" key="1">
    <citation type="submission" date="2014-03" db="EMBL/GenBank/DDBJ databases">
        <title>Genome of Polynucleobacter strain MWH-MoK4.</title>
        <authorList>
            <person name="Hahn M.W."/>
        </authorList>
    </citation>
    <scope>NUCLEOTIDE SEQUENCE [LARGE SCALE GENOMIC DNA]</scope>
    <source>
        <strain evidence="12 13">MWH-MoK4</strain>
    </source>
</reference>
<dbReference type="NCBIfam" id="NF003743">
    <property type="entry name" value="PRK05340.1"/>
    <property type="match status" value="1"/>
</dbReference>
<evidence type="ECO:0000256" key="10">
    <source>
        <dbReference type="HAMAP-Rule" id="MF_00575"/>
    </source>
</evidence>
<accession>A0A0E3ZJV0</accession>
<comment type="similarity">
    <text evidence="10">Belongs to the LpxH family.</text>
</comment>
<keyword evidence="9 10" id="KW-0464">Manganese</keyword>
<feature type="binding site" evidence="10">
    <location>
        <position position="15"/>
    </location>
    <ligand>
        <name>Mn(2+)</name>
        <dbReference type="ChEBI" id="CHEBI:29035"/>
        <label>1</label>
    </ligand>
</feature>
<dbReference type="PANTHER" id="PTHR34990">
    <property type="entry name" value="UDP-2,3-DIACYLGLUCOSAMINE HYDROLASE-RELATED"/>
    <property type="match status" value="1"/>
</dbReference>
<dbReference type="EMBL" id="CP007501">
    <property type="protein sequence ID" value="AKD25305.1"/>
    <property type="molecule type" value="Genomic_DNA"/>
</dbReference>
<evidence type="ECO:0000313" key="13">
    <source>
        <dbReference type="Proteomes" id="UP000061135"/>
    </source>
</evidence>
<feature type="binding site" evidence="10">
    <location>
        <begin position="85"/>
        <end position="86"/>
    </location>
    <ligand>
        <name>substrate</name>
    </ligand>
</feature>
<dbReference type="NCBIfam" id="TIGR01854">
    <property type="entry name" value="lipid_A_lpxH"/>
    <property type="match status" value="1"/>
</dbReference>
<dbReference type="InterPro" id="IPR004843">
    <property type="entry name" value="Calcineurin-like_PHP"/>
</dbReference>
<feature type="binding site" evidence="10">
    <location>
        <position position="13"/>
    </location>
    <ligand>
        <name>Mn(2+)</name>
        <dbReference type="ChEBI" id="CHEBI:29035"/>
        <label>1</label>
    </ligand>
</feature>
<proteinExistence type="inferred from homology"/>
<dbReference type="Pfam" id="PF00149">
    <property type="entry name" value="Metallophos"/>
    <property type="match status" value="1"/>
</dbReference>
<feature type="binding site" evidence="10">
    <location>
        <position position="128"/>
    </location>
    <ligand>
        <name>substrate</name>
    </ligand>
</feature>
<dbReference type="InterPro" id="IPR043461">
    <property type="entry name" value="LpxH-like"/>
</dbReference>
<dbReference type="PANTHER" id="PTHR34990:SF1">
    <property type="entry name" value="UDP-2,3-DIACYLGLUCOSAMINE HYDROLASE"/>
    <property type="match status" value="1"/>
</dbReference>
<dbReference type="HOGENOM" id="CLU_074586_0_0_4"/>
<comment type="subcellular location">
    <subcellularLocation>
        <location evidence="10">Cell inner membrane</location>
        <topology evidence="10">Peripheral membrane protein</topology>
        <orientation evidence="10">Cytoplasmic side</orientation>
    </subcellularLocation>
</comment>
<dbReference type="PATRIC" id="fig|576611.7.peg.988"/>
<feature type="binding site" evidence="10">
    <location>
        <position position="210"/>
    </location>
    <ligand>
        <name>Mn(2+)</name>
        <dbReference type="ChEBI" id="CHEBI:29035"/>
        <label>1</label>
    </ligand>
</feature>
<keyword evidence="1 10" id="KW-1003">Cell membrane</keyword>
<dbReference type="Gene3D" id="3.60.21.10">
    <property type="match status" value="1"/>
</dbReference>
<evidence type="ECO:0000256" key="8">
    <source>
        <dbReference type="ARBA" id="ARBA00023136"/>
    </source>
</evidence>
<keyword evidence="5 10" id="KW-0479">Metal-binding</keyword>
<feature type="domain" description="Calcineurin-like phosphoesterase" evidence="11">
    <location>
        <begin position="9"/>
        <end position="212"/>
    </location>
</feature>
<keyword evidence="2 10" id="KW-0444">Lipid biosynthesis</keyword>
<dbReference type="Proteomes" id="UP000061135">
    <property type="component" value="Chromosome"/>
</dbReference>
<feature type="binding site" evidence="10">
    <location>
        <position position="120"/>
    </location>
    <ligand>
        <name>Mn(2+)</name>
        <dbReference type="ChEBI" id="CHEBI:29035"/>
        <label>2</label>
    </ligand>
</feature>
<feature type="binding site" evidence="10">
    <location>
        <position position="208"/>
    </location>
    <ligand>
        <name>Mn(2+)</name>
        <dbReference type="ChEBI" id="CHEBI:29035"/>
        <label>2</label>
    </ligand>
</feature>
<feature type="binding site" evidence="10">
    <location>
        <position position="175"/>
    </location>
    <ligand>
        <name>substrate</name>
    </ligand>
</feature>
<dbReference type="UniPathway" id="UPA00359">
    <property type="reaction ID" value="UER00480"/>
</dbReference>
<evidence type="ECO:0000313" key="12">
    <source>
        <dbReference type="EMBL" id="AKD25305.1"/>
    </source>
</evidence>
<evidence type="ECO:0000256" key="1">
    <source>
        <dbReference type="ARBA" id="ARBA00022475"/>
    </source>
</evidence>
<evidence type="ECO:0000256" key="6">
    <source>
        <dbReference type="ARBA" id="ARBA00022801"/>
    </source>
</evidence>
<feature type="binding site" evidence="10">
    <location>
        <position position="85"/>
    </location>
    <ligand>
        <name>Mn(2+)</name>
        <dbReference type="ChEBI" id="CHEBI:29035"/>
        <label>2</label>
    </ligand>
</feature>
<dbReference type="OrthoDB" id="9783283at2"/>